<dbReference type="Proteomes" id="UP001201812">
    <property type="component" value="Unassembled WGS sequence"/>
</dbReference>
<comment type="caution">
    <text evidence="1">The sequence shown here is derived from an EMBL/GenBank/DDBJ whole genome shotgun (WGS) entry which is preliminary data.</text>
</comment>
<evidence type="ECO:0000313" key="2">
    <source>
        <dbReference type="Proteomes" id="UP001201812"/>
    </source>
</evidence>
<protein>
    <submittedName>
        <fullName evidence="1">Uncharacterized protein</fullName>
    </submittedName>
</protein>
<accession>A0AAD4QWE2</accession>
<proteinExistence type="predicted"/>
<sequence>MFHHMNVGVWEAALGHGSQRNNRRQKDVFVQWHGMKASSCRNADIFMSAGGEPFNSVYVDQNSPVNQIVSAVIRINTSQYRVNTPKTDRNCKFKGTENVFGRLVNDVSPSNVCSMKARSNDIKGKFVQIEQRKSARHDLRMWTNAFKIAFPLN</sequence>
<dbReference type="EMBL" id="JAKKPZ010000056">
    <property type="protein sequence ID" value="KAI1705479.1"/>
    <property type="molecule type" value="Genomic_DNA"/>
</dbReference>
<organism evidence="1 2">
    <name type="scientific">Ditylenchus destructor</name>
    <dbReference type="NCBI Taxonomy" id="166010"/>
    <lineage>
        <taxon>Eukaryota</taxon>
        <taxon>Metazoa</taxon>
        <taxon>Ecdysozoa</taxon>
        <taxon>Nematoda</taxon>
        <taxon>Chromadorea</taxon>
        <taxon>Rhabditida</taxon>
        <taxon>Tylenchina</taxon>
        <taxon>Tylenchomorpha</taxon>
        <taxon>Sphaerularioidea</taxon>
        <taxon>Anguinidae</taxon>
        <taxon>Anguininae</taxon>
        <taxon>Ditylenchus</taxon>
    </lineage>
</organism>
<dbReference type="AlphaFoldDB" id="A0AAD4QWE2"/>
<evidence type="ECO:0000313" key="1">
    <source>
        <dbReference type="EMBL" id="KAI1705479.1"/>
    </source>
</evidence>
<gene>
    <name evidence="1" type="ORF">DdX_13617</name>
</gene>
<name>A0AAD4QWE2_9BILA</name>
<reference evidence="1" key="1">
    <citation type="submission" date="2022-01" db="EMBL/GenBank/DDBJ databases">
        <title>Genome Sequence Resource for Two Populations of Ditylenchus destructor, the Migratory Endoparasitic Phytonematode.</title>
        <authorList>
            <person name="Zhang H."/>
            <person name="Lin R."/>
            <person name="Xie B."/>
        </authorList>
    </citation>
    <scope>NUCLEOTIDE SEQUENCE</scope>
    <source>
        <strain evidence="1">BazhouSP</strain>
    </source>
</reference>
<keyword evidence="2" id="KW-1185">Reference proteome</keyword>